<dbReference type="AlphaFoldDB" id="A0ABD4T483"/>
<reference evidence="2 3" key="1">
    <citation type="journal article" date="2015" name="Genome Announc.">
        <title>Draft Genome Sequence of Filamentous Marine Cyanobacterium Lyngbya confervoides Strain BDU141951.</title>
        <authorList>
            <person name="Chandrababunaidu M.M."/>
            <person name="Sen D."/>
            <person name="Tripathy S."/>
        </authorList>
    </citation>
    <scope>NUCLEOTIDE SEQUENCE [LARGE SCALE GENOMIC DNA]</scope>
    <source>
        <strain evidence="2 3">BDU141951</strain>
    </source>
</reference>
<organism evidence="2 3">
    <name type="scientific">Lyngbya confervoides BDU141951</name>
    <dbReference type="NCBI Taxonomy" id="1574623"/>
    <lineage>
        <taxon>Bacteria</taxon>
        <taxon>Bacillati</taxon>
        <taxon>Cyanobacteriota</taxon>
        <taxon>Cyanophyceae</taxon>
        <taxon>Oscillatoriophycideae</taxon>
        <taxon>Oscillatoriales</taxon>
        <taxon>Microcoleaceae</taxon>
        <taxon>Lyngbya</taxon>
    </lineage>
</organism>
<dbReference type="Pfam" id="PF02458">
    <property type="entry name" value="Transferase"/>
    <property type="match status" value="1"/>
</dbReference>
<dbReference type="InterPro" id="IPR023213">
    <property type="entry name" value="CAT-like_dom_sf"/>
</dbReference>
<keyword evidence="1" id="KW-0808">Transferase</keyword>
<dbReference type="GO" id="GO:0016740">
    <property type="term" value="F:transferase activity"/>
    <property type="evidence" value="ECO:0007669"/>
    <property type="project" value="UniProtKB-KW"/>
</dbReference>
<keyword evidence="3" id="KW-1185">Reference proteome</keyword>
<dbReference type="Proteomes" id="UP000031561">
    <property type="component" value="Unassembled WGS sequence"/>
</dbReference>
<comment type="caution">
    <text evidence="2">The sequence shown here is derived from an EMBL/GenBank/DDBJ whole genome shotgun (WGS) entry which is preliminary data.</text>
</comment>
<dbReference type="SUPFAM" id="SSF52777">
    <property type="entry name" value="CoA-dependent acyltransferases"/>
    <property type="match status" value="1"/>
</dbReference>
<evidence type="ECO:0008006" key="4">
    <source>
        <dbReference type="Google" id="ProtNLM"/>
    </source>
</evidence>
<dbReference type="EMBL" id="JTHE03000060">
    <property type="protein sequence ID" value="MCM1983250.1"/>
    <property type="molecule type" value="Genomic_DNA"/>
</dbReference>
<accession>A0ABD4T483</accession>
<evidence type="ECO:0000256" key="1">
    <source>
        <dbReference type="ARBA" id="ARBA00022679"/>
    </source>
</evidence>
<dbReference type="PANTHER" id="PTHR31642">
    <property type="entry name" value="TRICHOTHECENE 3-O-ACETYLTRANSFERASE"/>
    <property type="match status" value="1"/>
</dbReference>
<name>A0ABD4T483_9CYAN</name>
<dbReference type="RefSeq" id="WP_166282208.1">
    <property type="nucleotide sequence ID" value="NZ_JTHE03000060.1"/>
</dbReference>
<dbReference type="PANTHER" id="PTHR31642:SF310">
    <property type="entry name" value="FATTY ALCOHOL:CAFFEOYL-COA ACYLTRANSFERASE"/>
    <property type="match status" value="1"/>
</dbReference>
<dbReference type="Gene3D" id="3.30.559.10">
    <property type="entry name" value="Chloramphenicol acetyltransferase-like domain"/>
    <property type="match status" value="2"/>
</dbReference>
<dbReference type="InterPro" id="IPR050317">
    <property type="entry name" value="Plant_Fungal_Acyltransferase"/>
</dbReference>
<gene>
    <name evidence="2" type="ORF">QQ91_0010515</name>
</gene>
<evidence type="ECO:0000313" key="2">
    <source>
        <dbReference type="EMBL" id="MCM1983250.1"/>
    </source>
</evidence>
<proteinExistence type="predicted"/>
<protein>
    <recommendedName>
        <fullName evidence="4">Condensation domain-containing protein</fullName>
    </recommendedName>
</protein>
<sequence>MIEPFRIPLAPPDYPFTGPSPYSIQFAFFFRQPQPAQAISDALQQTLAQFYPVKGQLVLEENCFYLQPGASIRLEVIEHEECLPRVSLPSGLANFYQEVKAEVHAPLAQFCLHQYPDGSLLVANIAHCLVDGYSFFYFMSAWARDCRGEAYRLPCHDRARLIPDSIDDQAPQEETAFDQQFTQQTGLSVHQERQFPGIHEIVWEENRISAEQLDHLKARCLPDQPSDNAVLCAHLWKQYGQIWQGGEAPETRLSLSCALDFRRIYRKVIPPNYFGNAIKGTRCQLPLDHVRTLSLRDLAMQIQSSILGQRPGDIDQHLLALHTFRDRYGVKRMPCLHVSNPETGLLITNLSRIPLKDLDFGLGAPFAMVPLVSAARVGVILPSDGGLTVMMAHPLSS</sequence>
<evidence type="ECO:0000313" key="3">
    <source>
        <dbReference type="Proteomes" id="UP000031561"/>
    </source>
</evidence>